<evidence type="ECO:0000313" key="2">
    <source>
        <dbReference type="EMBL" id="KAK5077454.1"/>
    </source>
</evidence>
<evidence type="ECO:0000259" key="1">
    <source>
        <dbReference type="PROSITE" id="PS50213"/>
    </source>
</evidence>
<dbReference type="InterPro" id="IPR036378">
    <property type="entry name" value="FAS1_dom_sf"/>
</dbReference>
<protein>
    <recommendedName>
        <fullName evidence="1">FAS1 domain-containing protein</fullName>
    </recommendedName>
</protein>
<name>A0ABR0JWF9_9EURO</name>
<keyword evidence="3" id="KW-1185">Reference proteome</keyword>
<dbReference type="EMBL" id="JAVRRG010000222">
    <property type="protein sequence ID" value="KAK5077454.1"/>
    <property type="molecule type" value="Genomic_DNA"/>
</dbReference>
<dbReference type="PANTHER" id="PTHR10900:SF77">
    <property type="entry name" value="FI19380P1"/>
    <property type="match status" value="1"/>
</dbReference>
<accession>A0ABR0JWF9</accession>
<dbReference type="SUPFAM" id="SSF82153">
    <property type="entry name" value="FAS1 domain"/>
    <property type="match status" value="2"/>
</dbReference>
<dbReference type="Pfam" id="PF02469">
    <property type="entry name" value="Fasciclin"/>
    <property type="match status" value="2"/>
</dbReference>
<feature type="domain" description="FAS1" evidence="1">
    <location>
        <begin position="144"/>
        <end position="271"/>
    </location>
</feature>
<organism evidence="2 3">
    <name type="scientific">Lithohypha guttulata</name>
    <dbReference type="NCBI Taxonomy" id="1690604"/>
    <lineage>
        <taxon>Eukaryota</taxon>
        <taxon>Fungi</taxon>
        <taxon>Dikarya</taxon>
        <taxon>Ascomycota</taxon>
        <taxon>Pezizomycotina</taxon>
        <taxon>Eurotiomycetes</taxon>
        <taxon>Chaetothyriomycetidae</taxon>
        <taxon>Chaetothyriales</taxon>
        <taxon>Trichomeriaceae</taxon>
        <taxon>Lithohypha</taxon>
    </lineage>
</organism>
<dbReference type="InterPro" id="IPR050904">
    <property type="entry name" value="Adhesion/Biosynth-related"/>
</dbReference>
<sequence length="325" mass="33577">MPFASNPELSTLASTVQLFPDLVSQLSSASNVTILAPNNDAFTELFAAGTVQPNDTSLIQAVLSYHVLDGVYRSTDIYETPSFVPTLLTDELYTNVTGGQVVEALSVDGSVFFISGLRENSTVTTADITFTSGVIHIIDSVLTLPRTLSATAAAFNLTAVADALTQVGLVEVADSVADITVFAPTNEAFDAIAPTVAGLTTEQLTNILLYHVGTQVAYSPILSTLSSLTTLAGADVTITVRDGELFVDDARVVVADVLIYNGVVHVIDSLLNPDGSTATSTPTGTPSPTTGAPPVATFTGMAMPMKTGAVVQAALFGAGVAVMNL</sequence>
<comment type="caution">
    <text evidence="2">The sequence shown here is derived from an EMBL/GenBank/DDBJ whole genome shotgun (WGS) entry which is preliminary data.</text>
</comment>
<feature type="domain" description="FAS1" evidence="1">
    <location>
        <begin position="1"/>
        <end position="142"/>
    </location>
</feature>
<proteinExistence type="predicted"/>
<gene>
    <name evidence="2" type="ORF">LTR24_009633</name>
</gene>
<dbReference type="PROSITE" id="PS50213">
    <property type="entry name" value="FAS1"/>
    <property type="match status" value="2"/>
</dbReference>
<dbReference type="SMART" id="SM00554">
    <property type="entry name" value="FAS1"/>
    <property type="match status" value="2"/>
</dbReference>
<dbReference type="InterPro" id="IPR000782">
    <property type="entry name" value="FAS1_domain"/>
</dbReference>
<dbReference type="PANTHER" id="PTHR10900">
    <property type="entry name" value="PERIOSTIN-RELATED"/>
    <property type="match status" value="1"/>
</dbReference>
<reference evidence="2 3" key="1">
    <citation type="submission" date="2023-08" db="EMBL/GenBank/DDBJ databases">
        <title>Black Yeasts Isolated from many extreme environments.</title>
        <authorList>
            <person name="Coleine C."/>
            <person name="Stajich J.E."/>
            <person name="Selbmann L."/>
        </authorList>
    </citation>
    <scope>NUCLEOTIDE SEQUENCE [LARGE SCALE GENOMIC DNA]</scope>
    <source>
        <strain evidence="2 3">CCFEE 5885</strain>
    </source>
</reference>
<evidence type="ECO:0000313" key="3">
    <source>
        <dbReference type="Proteomes" id="UP001345013"/>
    </source>
</evidence>
<dbReference type="Gene3D" id="2.30.180.10">
    <property type="entry name" value="FAS1 domain"/>
    <property type="match status" value="2"/>
</dbReference>
<dbReference type="Proteomes" id="UP001345013">
    <property type="component" value="Unassembled WGS sequence"/>
</dbReference>